<proteinExistence type="predicted"/>
<gene>
    <name evidence="6" type="ORF">A605_10675</name>
</gene>
<dbReference type="NCBIfam" id="NF008761">
    <property type="entry name" value="PRK11797.1"/>
    <property type="match status" value="1"/>
</dbReference>
<dbReference type="Gene3D" id="3.40.1650.10">
    <property type="entry name" value="RbsD-like domain"/>
    <property type="match status" value="1"/>
</dbReference>
<evidence type="ECO:0000256" key="3">
    <source>
        <dbReference type="ARBA" id="ARBA00022490"/>
    </source>
</evidence>
<dbReference type="KEGG" id="chn:A605_10675"/>
<dbReference type="PANTHER" id="PTHR37831">
    <property type="entry name" value="D-RIBOSE PYRANASE"/>
    <property type="match status" value="1"/>
</dbReference>
<evidence type="ECO:0000256" key="4">
    <source>
        <dbReference type="ARBA" id="ARBA00023235"/>
    </source>
</evidence>
<name>M1P038_9CORY</name>
<keyword evidence="7" id="KW-1185">Reference proteome</keyword>
<organism evidence="6 7">
    <name type="scientific">Corynebacterium halotolerans YIM 70093 = DSM 44683</name>
    <dbReference type="NCBI Taxonomy" id="1121362"/>
    <lineage>
        <taxon>Bacteria</taxon>
        <taxon>Bacillati</taxon>
        <taxon>Actinomycetota</taxon>
        <taxon>Actinomycetes</taxon>
        <taxon>Mycobacteriales</taxon>
        <taxon>Corynebacteriaceae</taxon>
        <taxon>Corynebacterium</taxon>
    </lineage>
</organism>
<dbReference type="SUPFAM" id="SSF102546">
    <property type="entry name" value="RbsD-like"/>
    <property type="match status" value="1"/>
</dbReference>
<dbReference type="Pfam" id="PF05025">
    <property type="entry name" value="RbsD_FucU"/>
    <property type="match status" value="1"/>
</dbReference>
<dbReference type="PANTHER" id="PTHR37831:SF1">
    <property type="entry name" value="D-RIBOSE PYRANASE"/>
    <property type="match status" value="1"/>
</dbReference>
<dbReference type="GO" id="GO:0019303">
    <property type="term" value="P:D-ribose catabolic process"/>
    <property type="evidence" value="ECO:0007669"/>
    <property type="project" value="TreeGrafter"/>
</dbReference>
<comment type="catalytic activity">
    <reaction evidence="1">
        <text>beta-D-ribopyranose = beta-D-ribofuranose</text>
        <dbReference type="Rhea" id="RHEA:25432"/>
        <dbReference type="ChEBI" id="CHEBI:27476"/>
        <dbReference type="ChEBI" id="CHEBI:47002"/>
        <dbReference type="EC" id="5.4.99.62"/>
    </reaction>
</comment>
<dbReference type="GO" id="GO:0005829">
    <property type="term" value="C:cytosol"/>
    <property type="evidence" value="ECO:0007669"/>
    <property type="project" value="TreeGrafter"/>
</dbReference>
<dbReference type="HOGENOM" id="CLU_135498_0_0_11"/>
<dbReference type="Proteomes" id="UP000011723">
    <property type="component" value="Chromosome"/>
</dbReference>
<dbReference type="EMBL" id="CP003697">
    <property type="protein sequence ID" value="AGF73135.1"/>
    <property type="molecule type" value="Genomic_DNA"/>
</dbReference>
<dbReference type="OrthoDB" id="9805009at2"/>
<dbReference type="GO" id="GO:0048029">
    <property type="term" value="F:monosaccharide binding"/>
    <property type="evidence" value="ECO:0007669"/>
    <property type="project" value="InterPro"/>
</dbReference>
<dbReference type="RefSeq" id="WP_015401551.1">
    <property type="nucleotide sequence ID" value="NC_020302.1"/>
</dbReference>
<evidence type="ECO:0000256" key="2">
    <source>
        <dbReference type="ARBA" id="ARBA00012862"/>
    </source>
</evidence>
<keyword evidence="5" id="KW-0119">Carbohydrate metabolism</keyword>
<dbReference type="eggNOG" id="COG1869">
    <property type="taxonomic scope" value="Bacteria"/>
</dbReference>
<evidence type="ECO:0000256" key="5">
    <source>
        <dbReference type="ARBA" id="ARBA00023277"/>
    </source>
</evidence>
<evidence type="ECO:0000313" key="6">
    <source>
        <dbReference type="EMBL" id="AGF73135.1"/>
    </source>
</evidence>
<accession>M1P038</accession>
<evidence type="ECO:0000313" key="7">
    <source>
        <dbReference type="Proteomes" id="UP000011723"/>
    </source>
</evidence>
<dbReference type="GO" id="GO:0062193">
    <property type="term" value="F:D-ribose pyranase activity"/>
    <property type="evidence" value="ECO:0007669"/>
    <property type="project" value="UniProtKB-EC"/>
</dbReference>
<dbReference type="InterPro" id="IPR023750">
    <property type="entry name" value="RbsD-like_sf"/>
</dbReference>
<dbReference type="PATRIC" id="fig|1121362.3.peg.2162"/>
<dbReference type="AlphaFoldDB" id="M1P038"/>
<keyword evidence="4" id="KW-0413">Isomerase</keyword>
<dbReference type="STRING" id="1121362.A605_10675"/>
<sequence>MRSSGILNPDLAARINRLGHTDTFVIADCGLPVPATVPVVDLALVFGIPRFREVVEAVLAEVVVETVTIAHQTPAEIRDLLPGEPREVSHEELKKMVASASFVIRSGETTPYANAVFHSGVPF</sequence>
<dbReference type="EC" id="5.4.99.62" evidence="2"/>
<dbReference type="InterPro" id="IPR007721">
    <property type="entry name" value="RbsD_FucU"/>
</dbReference>
<keyword evidence="3" id="KW-0963">Cytoplasm</keyword>
<protein>
    <recommendedName>
        <fullName evidence="2">D-ribose pyranase</fullName>
        <ecNumber evidence="2">5.4.99.62</ecNumber>
    </recommendedName>
</protein>
<evidence type="ECO:0000256" key="1">
    <source>
        <dbReference type="ARBA" id="ARBA00000223"/>
    </source>
</evidence>
<reference evidence="6 7" key="1">
    <citation type="journal article" date="2012" name="Stand. Genomic Sci.">
        <title>Genome sequence of the halotolerant bacterium Corynebacterium halotolerans type strain YIM 70093(T) (= DSM 44683(T)).</title>
        <authorList>
            <person name="Ruckert C."/>
            <person name="Albersmeier A."/>
            <person name="Al-Dilaimi A."/>
            <person name="Niehaus K."/>
            <person name="Szczepanowski R."/>
            <person name="Kalinowski J."/>
        </authorList>
    </citation>
    <scope>NUCLEOTIDE SEQUENCE [LARGE SCALE GENOMIC DNA]</scope>
    <source>
        <strain evidence="6">YIM 70093</strain>
    </source>
</reference>
<dbReference type="GO" id="GO:0016872">
    <property type="term" value="F:intramolecular lyase activity"/>
    <property type="evidence" value="ECO:0007669"/>
    <property type="project" value="InterPro"/>
</dbReference>
<dbReference type="InterPro" id="IPR023064">
    <property type="entry name" value="D-ribose_pyranase"/>
</dbReference>